<dbReference type="Proteomes" id="UP000450000">
    <property type="component" value="Unassembled WGS sequence"/>
</dbReference>
<dbReference type="EMBL" id="WBOF01000001">
    <property type="protein sequence ID" value="MQS14516.1"/>
    <property type="molecule type" value="Genomic_DNA"/>
</dbReference>
<reference evidence="2 3" key="1">
    <citation type="submission" date="2019-09" db="EMBL/GenBank/DDBJ databases">
        <title>Genome Sequences of Streptomyces kaniharaensis ATCC 21070.</title>
        <authorList>
            <person name="Zhu W."/>
            <person name="De Crecy-Lagard V."/>
            <person name="Richards N.G."/>
        </authorList>
    </citation>
    <scope>NUCLEOTIDE SEQUENCE [LARGE SCALE GENOMIC DNA]</scope>
    <source>
        <strain evidence="2 3">SF-557</strain>
    </source>
</reference>
<keyword evidence="3" id="KW-1185">Reference proteome</keyword>
<evidence type="ECO:0000256" key="1">
    <source>
        <dbReference type="SAM" id="MobiDB-lite"/>
    </source>
</evidence>
<sequence length="86" mass="9237">MFVTKKHPGGSSHGYQWPKGGEFIEMSPEHAHELVTIQPGEFEAVPELPKGAKAHVPPTALGRVSGRDQSVGFALTARPDQVDHVA</sequence>
<dbReference type="RefSeq" id="WP_153463334.1">
    <property type="nucleotide sequence ID" value="NZ_WBOF01000001.1"/>
</dbReference>
<proteinExistence type="predicted"/>
<gene>
    <name evidence="2" type="ORF">F7Q99_20165</name>
</gene>
<protein>
    <submittedName>
        <fullName evidence="2">Uncharacterized protein</fullName>
    </submittedName>
</protein>
<organism evidence="2 3">
    <name type="scientific">Streptomyces kaniharaensis</name>
    <dbReference type="NCBI Taxonomy" id="212423"/>
    <lineage>
        <taxon>Bacteria</taxon>
        <taxon>Bacillati</taxon>
        <taxon>Actinomycetota</taxon>
        <taxon>Actinomycetes</taxon>
        <taxon>Kitasatosporales</taxon>
        <taxon>Streptomycetaceae</taxon>
        <taxon>Streptomyces</taxon>
    </lineage>
</organism>
<dbReference type="OrthoDB" id="4351115at2"/>
<evidence type="ECO:0000313" key="2">
    <source>
        <dbReference type="EMBL" id="MQS14516.1"/>
    </source>
</evidence>
<name>A0A6N7KSC9_9ACTN</name>
<feature type="region of interest" description="Disordered" evidence="1">
    <location>
        <begin position="1"/>
        <end position="22"/>
    </location>
</feature>
<evidence type="ECO:0000313" key="3">
    <source>
        <dbReference type="Proteomes" id="UP000450000"/>
    </source>
</evidence>
<comment type="caution">
    <text evidence="2">The sequence shown here is derived from an EMBL/GenBank/DDBJ whole genome shotgun (WGS) entry which is preliminary data.</text>
</comment>
<accession>A0A6N7KSC9</accession>
<dbReference type="AlphaFoldDB" id="A0A6N7KSC9"/>